<evidence type="ECO:0000313" key="1">
    <source>
        <dbReference type="EMBL" id="GGY10983.1"/>
    </source>
</evidence>
<evidence type="ECO:0000313" key="2">
    <source>
        <dbReference type="Proteomes" id="UP000659223"/>
    </source>
</evidence>
<gene>
    <name evidence="1" type="ORF">GCM10010324_67280</name>
</gene>
<dbReference type="Proteomes" id="UP000659223">
    <property type="component" value="Unassembled WGS sequence"/>
</dbReference>
<keyword evidence="2" id="KW-1185">Reference proteome</keyword>
<reference evidence="2" key="1">
    <citation type="journal article" date="2019" name="Int. J. Syst. Evol. Microbiol.">
        <title>The Global Catalogue of Microorganisms (GCM) 10K type strain sequencing project: providing services to taxonomists for standard genome sequencing and annotation.</title>
        <authorList>
            <consortium name="The Broad Institute Genomics Platform"/>
            <consortium name="The Broad Institute Genome Sequencing Center for Infectious Disease"/>
            <person name="Wu L."/>
            <person name="Ma J."/>
        </authorList>
    </citation>
    <scope>NUCLEOTIDE SEQUENCE [LARGE SCALE GENOMIC DNA]</scope>
    <source>
        <strain evidence="2">JCM 4586</strain>
    </source>
</reference>
<dbReference type="RefSeq" id="WP_190025561.1">
    <property type="nucleotide sequence ID" value="NZ_BMUT01000024.1"/>
</dbReference>
<proteinExistence type="predicted"/>
<dbReference type="EMBL" id="BMUT01000024">
    <property type="protein sequence ID" value="GGY10983.1"/>
    <property type="molecule type" value="Genomic_DNA"/>
</dbReference>
<comment type="caution">
    <text evidence="1">The sequence shown here is derived from an EMBL/GenBank/DDBJ whole genome shotgun (WGS) entry which is preliminary data.</text>
</comment>
<accession>A0ABQ2ZCT1</accession>
<organism evidence="1 2">
    <name type="scientific">Streptomyces hiroshimensis</name>
    <dbReference type="NCBI Taxonomy" id="66424"/>
    <lineage>
        <taxon>Bacteria</taxon>
        <taxon>Bacillati</taxon>
        <taxon>Actinomycetota</taxon>
        <taxon>Actinomycetes</taxon>
        <taxon>Kitasatosporales</taxon>
        <taxon>Streptomycetaceae</taxon>
        <taxon>Streptomyces</taxon>
    </lineage>
</organism>
<name>A0ABQ2ZCT1_9ACTN</name>
<sequence length="265" mass="29371">MSPDAQLNPASVPGESFDRTLARQWLREQIAQEPPVLVRIAGLHKEARSQVVRACWAKKERSRQDRLRSTPVTGLLRKNADVNPQHLVGAGVFTADHILELGASKLAARAHIDANAAAKWVNAARDVKRKQDGDEIPGAQPAQWAEEDVALVRALLVLDSVTVLRFASHTQGLAYVGERARVLLDATSWMRWKLNAGKHAGVIADITELAEWISSGRAGSHGPQVESHLARHLTMVDELRDPNEVARLWGYRRDDLLELLREEAL</sequence>
<protein>
    <submittedName>
        <fullName evidence="1">Uncharacterized protein</fullName>
    </submittedName>
</protein>